<dbReference type="Pfam" id="PF08220">
    <property type="entry name" value="HTH_DeoR"/>
    <property type="match status" value="1"/>
</dbReference>
<dbReference type="RefSeq" id="WP_153490363.1">
    <property type="nucleotide sequence ID" value="NZ_VWNA01000003.1"/>
</dbReference>
<sequence>MKDDRLSAIRQHLYARGFCTIQDLADAVGASLATIRRDLQVLEDEGVITRSHGGARIASGADVEVAFEVRERQGLAAKRAIAAAAYDLLKPHGSIFLDAGTTVLQLARLLRMHPMPLTVFTNGLLIAQALMNVPKLKVSLLGGQLRNENASIVGPAAEAMLDRLWFDQLFLGASAVADDACVYSMDAAEASLNARMLTRSATAMLLADSSKFGRCTTFLVTEIAPPLGVISDEGLAASWRTRLADIGAPVIVAPLAGTNAAAKDDLADA</sequence>
<keyword evidence="3" id="KW-0804">Transcription</keyword>
<keyword evidence="2" id="KW-0238">DNA-binding</keyword>
<evidence type="ECO:0000256" key="3">
    <source>
        <dbReference type="ARBA" id="ARBA00023163"/>
    </source>
</evidence>
<dbReference type="EMBL" id="VWNA01000003">
    <property type="protein sequence ID" value="MQT15344.1"/>
    <property type="molecule type" value="Genomic_DNA"/>
</dbReference>
<dbReference type="InterPro" id="IPR001034">
    <property type="entry name" value="DeoR_HTH"/>
</dbReference>
<protein>
    <submittedName>
        <fullName evidence="5">DeoR/GlpR transcriptional regulator</fullName>
    </submittedName>
</protein>
<organism evidence="5 6">
    <name type="scientific">Segnochrobactrum spirostomi</name>
    <dbReference type="NCBI Taxonomy" id="2608987"/>
    <lineage>
        <taxon>Bacteria</taxon>
        <taxon>Pseudomonadati</taxon>
        <taxon>Pseudomonadota</taxon>
        <taxon>Alphaproteobacteria</taxon>
        <taxon>Hyphomicrobiales</taxon>
        <taxon>Segnochrobactraceae</taxon>
        <taxon>Segnochrobactrum</taxon>
    </lineage>
</organism>
<dbReference type="Gene3D" id="1.10.10.10">
    <property type="entry name" value="Winged helix-like DNA-binding domain superfamily/Winged helix DNA-binding domain"/>
    <property type="match status" value="1"/>
</dbReference>
<accession>A0A6A7Y7P9</accession>
<dbReference type="SMART" id="SM01134">
    <property type="entry name" value="DeoRC"/>
    <property type="match status" value="1"/>
</dbReference>
<keyword evidence="1" id="KW-0805">Transcription regulation</keyword>
<dbReference type="InterPro" id="IPR014036">
    <property type="entry name" value="DeoR-like_C"/>
</dbReference>
<gene>
    <name evidence="5" type="ORF">F0357_22340</name>
</gene>
<dbReference type="PANTHER" id="PTHR30363">
    <property type="entry name" value="HTH-TYPE TRANSCRIPTIONAL REGULATOR SRLR-RELATED"/>
    <property type="match status" value="1"/>
</dbReference>
<comment type="caution">
    <text evidence="5">The sequence shown here is derived from an EMBL/GenBank/DDBJ whole genome shotgun (WGS) entry which is preliminary data.</text>
</comment>
<evidence type="ECO:0000313" key="6">
    <source>
        <dbReference type="Proteomes" id="UP000332515"/>
    </source>
</evidence>
<dbReference type="SUPFAM" id="SSF46785">
    <property type="entry name" value="Winged helix' DNA-binding domain"/>
    <property type="match status" value="1"/>
</dbReference>
<dbReference type="AlphaFoldDB" id="A0A6A7Y7P9"/>
<dbReference type="Pfam" id="PF00455">
    <property type="entry name" value="DeoRC"/>
    <property type="match status" value="1"/>
</dbReference>
<reference evidence="5 6" key="1">
    <citation type="submission" date="2019-09" db="EMBL/GenBank/DDBJ databases">
        <title>Segnochrobactrum spirostomi gen. nov., sp. nov., isolated from the ciliate Spirostomum cf. yagiui and description of a novel family, Segnochrobactraceae fam. nov. within the order Rhizobiales of the class Alphaproteobacteria.</title>
        <authorList>
            <person name="Akter S."/>
            <person name="Shazib S.U.A."/>
            <person name="Shin M.K."/>
        </authorList>
    </citation>
    <scope>NUCLEOTIDE SEQUENCE [LARGE SCALE GENOMIC DNA]</scope>
    <source>
        <strain evidence="5 6">Sp-1</strain>
    </source>
</reference>
<dbReference type="InterPro" id="IPR050313">
    <property type="entry name" value="Carb_Metab_HTH_regulators"/>
</dbReference>
<name>A0A6A7Y7P9_9HYPH</name>
<dbReference type="GO" id="GO:0003677">
    <property type="term" value="F:DNA binding"/>
    <property type="evidence" value="ECO:0007669"/>
    <property type="project" value="UniProtKB-KW"/>
</dbReference>
<dbReference type="PROSITE" id="PS00894">
    <property type="entry name" value="HTH_DEOR_1"/>
    <property type="match status" value="1"/>
</dbReference>
<evidence type="ECO:0000256" key="1">
    <source>
        <dbReference type="ARBA" id="ARBA00023015"/>
    </source>
</evidence>
<dbReference type="PANTHER" id="PTHR30363:SF44">
    <property type="entry name" value="AGA OPERON TRANSCRIPTIONAL REPRESSOR-RELATED"/>
    <property type="match status" value="1"/>
</dbReference>
<dbReference type="InterPro" id="IPR037171">
    <property type="entry name" value="NagB/RpiA_transferase-like"/>
</dbReference>
<dbReference type="SUPFAM" id="SSF100950">
    <property type="entry name" value="NagB/RpiA/CoA transferase-like"/>
    <property type="match status" value="1"/>
</dbReference>
<evidence type="ECO:0000259" key="4">
    <source>
        <dbReference type="PROSITE" id="PS51000"/>
    </source>
</evidence>
<dbReference type="InterPro" id="IPR036390">
    <property type="entry name" value="WH_DNA-bd_sf"/>
</dbReference>
<proteinExistence type="predicted"/>
<dbReference type="Proteomes" id="UP000332515">
    <property type="component" value="Unassembled WGS sequence"/>
</dbReference>
<dbReference type="PRINTS" id="PR00037">
    <property type="entry name" value="HTHLACR"/>
</dbReference>
<dbReference type="InterPro" id="IPR018356">
    <property type="entry name" value="Tscrpt_reg_HTH_DeoR_CS"/>
</dbReference>
<evidence type="ECO:0000313" key="5">
    <source>
        <dbReference type="EMBL" id="MQT15344.1"/>
    </source>
</evidence>
<keyword evidence="6" id="KW-1185">Reference proteome</keyword>
<feature type="domain" description="HTH deoR-type" evidence="4">
    <location>
        <begin position="2"/>
        <end position="57"/>
    </location>
</feature>
<dbReference type="Gene3D" id="3.40.50.1360">
    <property type="match status" value="1"/>
</dbReference>
<dbReference type="SMART" id="SM00420">
    <property type="entry name" value="HTH_DEOR"/>
    <property type="match status" value="1"/>
</dbReference>
<evidence type="ECO:0000256" key="2">
    <source>
        <dbReference type="ARBA" id="ARBA00023125"/>
    </source>
</evidence>
<dbReference type="PROSITE" id="PS51000">
    <property type="entry name" value="HTH_DEOR_2"/>
    <property type="match status" value="1"/>
</dbReference>
<dbReference type="GO" id="GO:0003700">
    <property type="term" value="F:DNA-binding transcription factor activity"/>
    <property type="evidence" value="ECO:0007669"/>
    <property type="project" value="InterPro"/>
</dbReference>
<dbReference type="InterPro" id="IPR036388">
    <property type="entry name" value="WH-like_DNA-bd_sf"/>
</dbReference>